<protein>
    <submittedName>
        <fullName evidence="2">Uncharacterized protein</fullName>
    </submittedName>
</protein>
<comment type="caution">
    <text evidence="2">The sequence shown here is derived from an EMBL/GenBank/DDBJ whole genome shotgun (WGS) entry which is preliminary data.</text>
</comment>
<evidence type="ECO:0000313" key="2">
    <source>
        <dbReference type="EMBL" id="HIU39685.1"/>
    </source>
</evidence>
<keyword evidence="1" id="KW-0812">Transmembrane</keyword>
<keyword evidence="1" id="KW-0472">Membrane</keyword>
<accession>A0A9D1LHF1</accession>
<proteinExistence type="predicted"/>
<gene>
    <name evidence="2" type="ORF">IAB68_00075</name>
</gene>
<dbReference type="EMBL" id="DVMT01000002">
    <property type="protein sequence ID" value="HIU39685.1"/>
    <property type="molecule type" value="Genomic_DNA"/>
</dbReference>
<evidence type="ECO:0000256" key="1">
    <source>
        <dbReference type="SAM" id="Phobius"/>
    </source>
</evidence>
<keyword evidence="1" id="KW-1133">Transmembrane helix</keyword>
<evidence type="ECO:0000313" key="3">
    <source>
        <dbReference type="Proteomes" id="UP000824074"/>
    </source>
</evidence>
<organism evidence="2 3">
    <name type="scientific">Candidatus Aphodocola excrementigallinarum</name>
    <dbReference type="NCBI Taxonomy" id="2840670"/>
    <lineage>
        <taxon>Bacteria</taxon>
        <taxon>Bacillati</taxon>
        <taxon>Bacillota</taxon>
        <taxon>Bacilli</taxon>
        <taxon>Candidatus Aphodocola</taxon>
    </lineage>
</organism>
<feature type="transmembrane region" description="Helical" evidence="1">
    <location>
        <begin position="7"/>
        <end position="26"/>
    </location>
</feature>
<dbReference type="AlphaFoldDB" id="A0A9D1LHF1"/>
<reference evidence="2" key="1">
    <citation type="submission" date="2020-10" db="EMBL/GenBank/DDBJ databases">
        <authorList>
            <person name="Gilroy R."/>
        </authorList>
    </citation>
    <scope>NUCLEOTIDE SEQUENCE</scope>
    <source>
        <strain evidence="2">CHK193-30670</strain>
    </source>
</reference>
<name>A0A9D1LHF1_9FIRM</name>
<reference evidence="2" key="2">
    <citation type="journal article" date="2021" name="PeerJ">
        <title>Extensive microbial diversity within the chicken gut microbiome revealed by metagenomics and culture.</title>
        <authorList>
            <person name="Gilroy R."/>
            <person name="Ravi A."/>
            <person name="Getino M."/>
            <person name="Pursley I."/>
            <person name="Horton D.L."/>
            <person name="Alikhan N.F."/>
            <person name="Baker D."/>
            <person name="Gharbi K."/>
            <person name="Hall N."/>
            <person name="Watson M."/>
            <person name="Adriaenssens E.M."/>
            <person name="Foster-Nyarko E."/>
            <person name="Jarju S."/>
            <person name="Secka A."/>
            <person name="Antonio M."/>
            <person name="Oren A."/>
            <person name="Chaudhuri R.R."/>
            <person name="La Ragione R."/>
            <person name="Hildebrand F."/>
            <person name="Pallen M.J."/>
        </authorList>
    </citation>
    <scope>NUCLEOTIDE SEQUENCE</scope>
    <source>
        <strain evidence="2">CHK193-30670</strain>
    </source>
</reference>
<dbReference type="Proteomes" id="UP000824074">
    <property type="component" value="Unassembled WGS sequence"/>
</dbReference>
<sequence length="219" mass="25175">MQKDKRNILIFTGVIIVVVFLSYFIFTSGVTGNLRASIKRLSGSTEDYNVNDLPVIDFVVNSSGEEFVNTDVAITVNASSNSKIDRLYYSFDMENWKVIKDDLNDTEITSKIVFTDDMNEELYIIVENENGYRSYAYKTSVKIDKENPKVKVSKDGDDTVIKASDNNELKYIQYSYDNENWDEEEISGEELTLTKKDFNYKYVRVVDMVGNISKEVEVK</sequence>